<evidence type="ECO:0000313" key="3">
    <source>
        <dbReference type="EMBL" id="CAL4096330.1"/>
    </source>
</evidence>
<feature type="signal peptide" evidence="2">
    <location>
        <begin position="1"/>
        <end position="27"/>
    </location>
</feature>
<feature type="region of interest" description="Disordered" evidence="1">
    <location>
        <begin position="59"/>
        <end position="84"/>
    </location>
</feature>
<feature type="non-terminal residue" evidence="3">
    <location>
        <position position="1"/>
    </location>
</feature>
<protein>
    <submittedName>
        <fullName evidence="3">Uncharacterized protein</fullName>
    </submittedName>
</protein>
<evidence type="ECO:0000256" key="2">
    <source>
        <dbReference type="SAM" id="SignalP"/>
    </source>
</evidence>
<keyword evidence="2" id="KW-0732">Signal</keyword>
<dbReference type="EMBL" id="CAXKWB010009959">
    <property type="protein sequence ID" value="CAL4096330.1"/>
    <property type="molecule type" value="Genomic_DNA"/>
</dbReference>
<accession>A0AAV2QQT3</accession>
<name>A0AAV2QQT3_MEGNR</name>
<comment type="caution">
    <text evidence="3">The sequence shown here is derived from an EMBL/GenBank/DDBJ whole genome shotgun (WGS) entry which is preliminary data.</text>
</comment>
<reference evidence="3 4" key="1">
    <citation type="submission" date="2024-05" db="EMBL/GenBank/DDBJ databases">
        <authorList>
            <person name="Wallberg A."/>
        </authorList>
    </citation>
    <scope>NUCLEOTIDE SEQUENCE [LARGE SCALE GENOMIC DNA]</scope>
</reference>
<feature type="chain" id="PRO_5044022120" evidence="2">
    <location>
        <begin position="28"/>
        <end position="243"/>
    </location>
</feature>
<gene>
    <name evidence="3" type="ORF">MNOR_LOCUS15712</name>
</gene>
<organism evidence="3 4">
    <name type="scientific">Meganyctiphanes norvegica</name>
    <name type="common">Northern krill</name>
    <name type="synonym">Thysanopoda norvegica</name>
    <dbReference type="NCBI Taxonomy" id="48144"/>
    <lineage>
        <taxon>Eukaryota</taxon>
        <taxon>Metazoa</taxon>
        <taxon>Ecdysozoa</taxon>
        <taxon>Arthropoda</taxon>
        <taxon>Crustacea</taxon>
        <taxon>Multicrustacea</taxon>
        <taxon>Malacostraca</taxon>
        <taxon>Eumalacostraca</taxon>
        <taxon>Eucarida</taxon>
        <taxon>Euphausiacea</taxon>
        <taxon>Euphausiidae</taxon>
        <taxon>Meganyctiphanes</taxon>
    </lineage>
</organism>
<dbReference type="Proteomes" id="UP001497623">
    <property type="component" value="Unassembled WGS sequence"/>
</dbReference>
<dbReference type="AlphaFoldDB" id="A0AAV2QQT3"/>
<evidence type="ECO:0000256" key="1">
    <source>
        <dbReference type="SAM" id="MobiDB-lite"/>
    </source>
</evidence>
<proteinExistence type="predicted"/>
<sequence>FGILFQVPKMWYMQLLTICLLVVAVKARQLEVPDTHDEYEKPPLSDEVIDPILEMEGLSENDLDHEESEEIEDYDDDDHDDDDLGELVPNEVYELEEFSDEMLDVSDMPVVDGRSCFTAWEQLKEVEPEAQILMTQDPKINPIKPLKSQTEEELPGDFNQITNMEFEPENFRPAKTPCYRSLNPGNDTEVEEGDAGYCECKRYTVWNDSRFCCPQCAVFPQLTARDNMFKCACIFESYITSEY</sequence>
<keyword evidence="4" id="KW-1185">Reference proteome</keyword>
<evidence type="ECO:0000313" key="4">
    <source>
        <dbReference type="Proteomes" id="UP001497623"/>
    </source>
</evidence>